<keyword evidence="2" id="KW-1185">Reference proteome</keyword>
<dbReference type="OrthoDB" id="8069917at2759"/>
<dbReference type="AlphaFoldDB" id="A0A4Y2J8Q1"/>
<sequence>MGSSSEISYGVKSYKLESINVDYVSKYVRFLILSSSDKSQTLSTVSPFAIYKGIAGIGGEPKVVRKLKSGDFLIETFTSTQTKSFLLAETLLDIPVWRSLASPGPCAIKRTHY</sequence>
<dbReference type="Proteomes" id="UP000499080">
    <property type="component" value="Unassembled WGS sequence"/>
</dbReference>
<name>A0A4Y2J8Q1_ARAVE</name>
<proteinExistence type="predicted"/>
<evidence type="ECO:0000313" key="2">
    <source>
        <dbReference type="Proteomes" id="UP000499080"/>
    </source>
</evidence>
<protein>
    <submittedName>
        <fullName evidence="1">Uncharacterized protein</fullName>
    </submittedName>
</protein>
<accession>A0A4Y2J8Q1</accession>
<organism evidence="1 2">
    <name type="scientific">Araneus ventricosus</name>
    <name type="common">Orbweaver spider</name>
    <name type="synonym">Epeira ventricosa</name>
    <dbReference type="NCBI Taxonomy" id="182803"/>
    <lineage>
        <taxon>Eukaryota</taxon>
        <taxon>Metazoa</taxon>
        <taxon>Ecdysozoa</taxon>
        <taxon>Arthropoda</taxon>
        <taxon>Chelicerata</taxon>
        <taxon>Arachnida</taxon>
        <taxon>Araneae</taxon>
        <taxon>Araneomorphae</taxon>
        <taxon>Entelegynae</taxon>
        <taxon>Araneoidea</taxon>
        <taxon>Araneidae</taxon>
        <taxon>Araneus</taxon>
    </lineage>
</organism>
<comment type="caution">
    <text evidence="1">The sequence shown here is derived from an EMBL/GenBank/DDBJ whole genome shotgun (WGS) entry which is preliminary data.</text>
</comment>
<dbReference type="EMBL" id="BGPR01189328">
    <property type="protein sequence ID" value="GBM86671.1"/>
    <property type="molecule type" value="Genomic_DNA"/>
</dbReference>
<evidence type="ECO:0000313" key="1">
    <source>
        <dbReference type="EMBL" id="GBM86671.1"/>
    </source>
</evidence>
<gene>
    <name evidence="1" type="ORF">AVEN_96845_1</name>
</gene>
<reference evidence="1 2" key="1">
    <citation type="journal article" date="2019" name="Sci. Rep.">
        <title>Orb-weaving spider Araneus ventricosus genome elucidates the spidroin gene catalogue.</title>
        <authorList>
            <person name="Kono N."/>
            <person name="Nakamura H."/>
            <person name="Ohtoshi R."/>
            <person name="Moran D.A.P."/>
            <person name="Shinohara A."/>
            <person name="Yoshida Y."/>
            <person name="Fujiwara M."/>
            <person name="Mori M."/>
            <person name="Tomita M."/>
            <person name="Arakawa K."/>
        </authorList>
    </citation>
    <scope>NUCLEOTIDE SEQUENCE [LARGE SCALE GENOMIC DNA]</scope>
</reference>